<keyword evidence="3" id="KW-1185">Reference proteome</keyword>
<dbReference type="Proteomes" id="UP001321542">
    <property type="component" value="Chromosome"/>
</dbReference>
<proteinExistence type="predicted"/>
<feature type="region of interest" description="Disordered" evidence="1">
    <location>
        <begin position="95"/>
        <end position="231"/>
    </location>
</feature>
<evidence type="ECO:0000313" key="2">
    <source>
        <dbReference type="EMBL" id="BBC34009.1"/>
    </source>
</evidence>
<feature type="compositionally biased region" description="Acidic residues" evidence="1">
    <location>
        <begin position="117"/>
        <end position="158"/>
    </location>
</feature>
<gene>
    <name evidence="2" type="ORF">SGFS_053030</name>
</gene>
<feature type="compositionally biased region" description="Basic and acidic residues" evidence="1">
    <location>
        <begin position="159"/>
        <end position="170"/>
    </location>
</feature>
<dbReference type="EMBL" id="AP018448">
    <property type="protein sequence ID" value="BBC34009.1"/>
    <property type="molecule type" value="Genomic_DNA"/>
</dbReference>
<accession>A0ABN5VKQ9</accession>
<feature type="compositionally biased region" description="Low complexity" evidence="1">
    <location>
        <begin position="199"/>
        <end position="219"/>
    </location>
</feature>
<reference evidence="2 3" key="1">
    <citation type="journal article" date="2010" name="ChemBioChem">
        <title>Cloning and characterization of the biosynthetic gene cluster of 16-membered macrolide antibiotic FD-891: involvement of a dual functional cytochrome P450 monooxygenase catalyzing epoxidation and hydroxylation.</title>
        <authorList>
            <person name="Kudo F."/>
            <person name="Motegi A."/>
            <person name="Mizoue K."/>
            <person name="Eguchi T."/>
        </authorList>
    </citation>
    <scope>NUCLEOTIDE SEQUENCE [LARGE SCALE GENOMIC DNA]</scope>
    <source>
        <strain evidence="2 3">A-8890</strain>
    </source>
</reference>
<organism evidence="2 3">
    <name type="scientific">Streptomyces graminofaciens</name>
    <dbReference type="NCBI Taxonomy" id="68212"/>
    <lineage>
        <taxon>Bacteria</taxon>
        <taxon>Bacillati</taxon>
        <taxon>Actinomycetota</taxon>
        <taxon>Actinomycetes</taxon>
        <taxon>Kitasatosporales</taxon>
        <taxon>Streptomycetaceae</taxon>
        <taxon>Streptomyces</taxon>
    </lineage>
</organism>
<evidence type="ECO:0000256" key="1">
    <source>
        <dbReference type="SAM" id="MobiDB-lite"/>
    </source>
</evidence>
<feature type="compositionally biased region" description="Gly residues" evidence="1">
    <location>
        <begin position="220"/>
        <end position="231"/>
    </location>
</feature>
<sequence>MRGLRQCIDPMQEETDTMKNGQVSVALASAYLLGRSHKMRWALPLAGIAAGSRLRPGGGGIGANLLKSPEINKLTQTLRDELLSAGKTAAVAAVGSRIDSLSDRMQRRASSLRAGPEAEEPPDEEEEPRGEEEEEPGEEEEEPGEEEEPRGEEEEKEEPAEKAKQREKGRSAQTRAPSGGRTRTRATRPAADKKKTRGSNSKSTSRKTASSRRTVSSGSSGSGGSAQRGRG</sequence>
<protein>
    <submittedName>
        <fullName evidence="2">Uncharacterized protein</fullName>
    </submittedName>
</protein>
<evidence type="ECO:0000313" key="3">
    <source>
        <dbReference type="Proteomes" id="UP001321542"/>
    </source>
</evidence>
<reference evidence="2 3" key="2">
    <citation type="journal article" date="2023" name="ChemBioChem">
        <title>Acyltransferase Domain Exchange between Two Independent Type I Polyketide Synthases in the Same Producer Strain of Macrolide Antibiotics.</title>
        <authorList>
            <person name="Kudo F."/>
            <person name="Kishikawa K."/>
            <person name="Tsuboi K."/>
            <person name="Kido T."/>
            <person name="Usui T."/>
            <person name="Hashimoto J."/>
            <person name="Shin-Ya K."/>
            <person name="Miyanaga A."/>
            <person name="Eguchi T."/>
        </authorList>
    </citation>
    <scope>NUCLEOTIDE SEQUENCE [LARGE SCALE GENOMIC DNA]</scope>
    <source>
        <strain evidence="2 3">A-8890</strain>
    </source>
</reference>
<name>A0ABN5VKQ9_9ACTN</name>